<evidence type="ECO:0000256" key="4">
    <source>
        <dbReference type="ARBA" id="ARBA00015944"/>
    </source>
</evidence>
<evidence type="ECO:0000256" key="7">
    <source>
        <dbReference type="ARBA" id="ARBA00022989"/>
    </source>
</evidence>
<dbReference type="InterPro" id="IPR024791">
    <property type="entry name" value="Cyt_c/ubiquinol_Oxase_su3"/>
</dbReference>
<comment type="caution">
    <text evidence="14">The sequence shown here is derived from an EMBL/GenBank/DDBJ whole genome shotgun (WGS) entry which is preliminary data.</text>
</comment>
<dbReference type="SUPFAM" id="SSF81452">
    <property type="entry name" value="Cytochrome c oxidase subunit III-like"/>
    <property type="match status" value="1"/>
</dbReference>
<feature type="transmembrane region" description="Helical" evidence="12">
    <location>
        <begin position="172"/>
        <end position="193"/>
    </location>
</feature>
<evidence type="ECO:0000256" key="2">
    <source>
        <dbReference type="ARBA" id="ARBA00010581"/>
    </source>
</evidence>
<dbReference type="InterPro" id="IPR013833">
    <property type="entry name" value="Cyt_c_oxidase_su3_a-hlx"/>
</dbReference>
<evidence type="ECO:0000313" key="14">
    <source>
        <dbReference type="EMBL" id="TJZ83586.1"/>
    </source>
</evidence>
<dbReference type="GO" id="GO:0019646">
    <property type="term" value="P:aerobic electron transport chain"/>
    <property type="evidence" value="ECO:0007669"/>
    <property type="project" value="InterPro"/>
</dbReference>
<feature type="transmembrane region" description="Helical" evidence="12">
    <location>
        <begin position="139"/>
        <end position="160"/>
    </location>
</feature>
<feature type="transmembrane region" description="Helical" evidence="12">
    <location>
        <begin position="254"/>
        <end position="274"/>
    </location>
</feature>
<keyword evidence="8 12" id="KW-0472">Membrane</keyword>
<dbReference type="InterPro" id="IPR000298">
    <property type="entry name" value="Cyt_c_oxidase-like_su3"/>
</dbReference>
<dbReference type="InterPro" id="IPR033945">
    <property type="entry name" value="Cyt_c_oxase_su3_dom"/>
</dbReference>
<evidence type="ECO:0000256" key="9">
    <source>
        <dbReference type="ARBA" id="ARBA00031400"/>
    </source>
</evidence>
<dbReference type="GO" id="GO:0004129">
    <property type="term" value="F:cytochrome-c oxidase activity"/>
    <property type="evidence" value="ECO:0007669"/>
    <property type="project" value="UniProtKB-EC"/>
</dbReference>
<dbReference type="Gene3D" id="1.20.120.80">
    <property type="entry name" value="Cytochrome c oxidase, subunit III, four-helix bundle"/>
    <property type="match status" value="1"/>
</dbReference>
<protein>
    <recommendedName>
        <fullName evidence="4">Cytochrome c oxidase subunit 3</fullName>
        <ecNumber evidence="3">7.1.1.9</ecNumber>
    </recommendedName>
    <alternativeName>
        <fullName evidence="9">Cytochrome aa3 subunit 3</fullName>
    </alternativeName>
    <alternativeName>
        <fullName evidence="10">Cytochrome c oxidase polypeptide III</fullName>
    </alternativeName>
</protein>
<keyword evidence="5 11" id="KW-0812">Transmembrane</keyword>
<proteinExistence type="inferred from homology"/>
<evidence type="ECO:0000256" key="10">
    <source>
        <dbReference type="ARBA" id="ARBA00031625"/>
    </source>
</evidence>
<dbReference type="Gene3D" id="1.10.287.70">
    <property type="match status" value="1"/>
</dbReference>
<feature type="transmembrane region" description="Helical" evidence="12">
    <location>
        <begin position="12"/>
        <end position="36"/>
    </location>
</feature>
<organism evidence="14 15">
    <name type="scientific">Paracoccus hibiscisoli</name>
    <dbReference type="NCBI Taxonomy" id="2023261"/>
    <lineage>
        <taxon>Bacteria</taxon>
        <taxon>Pseudomonadati</taxon>
        <taxon>Pseudomonadota</taxon>
        <taxon>Alphaproteobacteria</taxon>
        <taxon>Rhodobacterales</taxon>
        <taxon>Paracoccaceae</taxon>
        <taxon>Paracoccus</taxon>
    </lineage>
</organism>
<gene>
    <name evidence="14" type="ORF">FA740_12325</name>
</gene>
<dbReference type="Pfam" id="PF00510">
    <property type="entry name" value="COX3"/>
    <property type="match status" value="1"/>
</dbReference>
<comment type="similarity">
    <text evidence="2 11">Belongs to the cytochrome c oxidase subunit 3 family.</text>
</comment>
<dbReference type="PROSITE" id="PS50253">
    <property type="entry name" value="COX3"/>
    <property type="match status" value="1"/>
</dbReference>
<sequence length="275" mass="30588">MAHAKNHDYHILPASVWPFLTGVAVFVMLFGAVAWMTGEVTVMGIAITGPWMFAIGLVATCYVAFAWWADMVREAESGDHTPVVRLGLQYGFILFVMSEAMLFASLFWNFIKHAMYPMSENSPLVDGVWPPAGIETFDAWHLPFINTLILLLSGVAVTWAHHAWVHEGDRKVAINGLAIAVILGIIFTGMQAYEYSHAAFGLSDTAYAAAFYIATGFHGLHVIIGTIFLAVCLLRLQRGQMTKDQHLGFEAAAWYWHFVDVIWLVLFAVIYVWGS</sequence>
<evidence type="ECO:0000313" key="15">
    <source>
        <dbReference type="Proteomes" id="UP000306223"/>
    </source>
</evidence>
<evidence type="ECO:0000256" key="8">
    <source>
        <dbReference type="ARBA" id="ARBA00023136"/>
    </source>
</evidence>
<dbReference type="EC" id="7.1.1.9" evidence="3"/>
<dbReference type="GO" id="GO:0005886">
    <property type="term" value="C:plasma membrane"/>
    <property type="evidence" value="ECO:0007669"/>
    <property type="project" value="UniProtKB-SubCell"/>
</dbReference>
<keyword evidence="6" id="KW-1278">Translocase</keyword>
<dbReference type="AlphaFoldDB" id="A0A4U0QP72"/>
<comment type="subcellular location">
    <subcellularLocation>
        <location evidence="11">Cell membrane</location>
        <topology evidence="11">Multi-pass membrane protein</topology>
    </subcellularLocation>
    <subcellularLocation>
        <location evidence="1">Membrane</location>
        <topology evidence="1">Multi-pass membrane protein</topology>
    </subcellularLocation>
</comment>
<dbReference type="OrthoDB" id="9810850at2"/>
<reference evidence="14 15" key="1">
    <citation type="submission" date="2019-04" db="EMBL/GenBank/DDBJ databases">
        <authorList>
            <person name="Li J."/>
        </authorList>
    </citation>
    <scope>NUCLEOTIDE SEQUENCE [LARGE SCALE GENOMIC DNA]</scope>
    <source>
        <strain evidence="14 15">CCTCC AB2016182</strain>
    </source>
</reference>
<evidence type="ECO:0000256" key="5">
    <source>
        <dbReference type="ARBA" id="ARBA00022692"/>
    </source>
</evidence>
<keyword evidence="15" id="KW-1185">Reference proteome</keyword>
<dbReference type="RefSeq" id="WP_136857077.1">
    <property type="nucleotide sequence ID" value="NZ_SUNH01000016.1"/>
</dbReference>
<evidence type="ECO:0000259" key="13">
    <source>
        <dbReference type="PROSITE" id="PS50253"/>
    </source>
</evidence>
<dbReference type="EMBL" id="SUNH01000016">
    <property type="protein sequence ID" value="TJZ83586.1"/>
    <property type="molecule type" value="Genomic_DNA"/>
</dbReference>
<name>A0A4U0QP72_9RHOB</name>
<accession>A0A4U0QP72</accession>
<keyword evidence="7 12" id="KW-1133">Transmembrane helix</keyword>
<feature type="domain" description="Heme-copper oxidase subunit III family profile" evidence="13">
    <location>
        <begin position="5"/>
        <end position="275"/>
    </location>
</feature>
<dbReference type="FunFam" id="1.20.120.80:FF:000002">
    <property type="entry name" value="Cytochrome c oxidase subunit 3"/>
    <property type="match status" value="1"/>
</dbReference>
<feature type="transmembrane region" description="Helical" evidence="12">
    <location>
        <begin position="42"/>
        <end position="69"/>
    </location>
</feature>
<evidence type="ECO:0000256" key="12">
    <source>
        <dbReference type="SAM" id="Phobius"/>
    </source>
</evidence>
<feature type="transmembrane region" description="Helical" evidence="12">
    <location>
        <begin position="205"/>
        <end position="234"/>
    </location>
</feature>
<dbReference type="CDD" id="cd01665">
    <property type="entry name" value="Cyt_c_Oxidase_III"/>
    <property type="match status" value="1"/>
</dbReference>
<dbReference type="InterPro" id="IPR035973">
    <property type="entry name" value="Cyt_c_oxidase_su3-like_sf"/>
</dbReference>
<feature type="transmembrane region" description="Helical" evidence="12">
    <location>
        <begin position="90"/>
        <end position="111"/>
    </location>
</feature>
<dbReference type="PANTHER" id="PTHR11403">
    <property type="entry name" value="CYTOCHROME C OXIDASE SUBUNIT III"/>
    <property type="match status" value="1"/>
</dbReference>
<dbReference type="Proteomes" id="UP000306223">
    <property type="component" value="Unassembled WGS sequence"/>
</dbReference>
<dbReference type="PANTHER" id="PTHR11403:SF7">
    <property type="entry name" value="CYTOCHROME C OXIDASE SUBUNIT 3"/>
    <property type="match status" value="1"/>
</dbReference>
<evidence type="ECO:0000256" key="6">
    <source>
        <dbReference type="ARBA" id="ARBA00022967"/>
    </source>
</evidence>
<evidence type="ECO:0000256" key="11">
    <source>
        <dbReference type="RuleBase" id="RU003376"/>
    </source>
</evidence>
<evidence type="ECO:0000256" key="3">
    <source>
        <dbReference type="ARBA" id="ARBA00012949"/>
    </source>
</evidence>
<evidence type="ECO:0000256" key="1">
    <source>
        <dbReference type="ARBA" id="ARBA00004141"/>
    </source>
</evidence>